<dbReference type="AlphaFoldDB" id="A0A413RJC1"/>
<sequence>MSVDPRARLGELRAEALERLAGLRASKTDLVDAARDSNVDDEHDPEGATIAFERAQVDALAADVAKRFAEIDAAEGRLAAGTYGICAVGGEPIDEARLEARPTATTCLAHAAARPV</sequence>
<feature type="zinc finger region" description="dksA C4-type" evidence="4">
    <location>
        <begin position="86"/>
        <end position="110"/>
    </location>
</feature>
<gene>
    <name evidence="6" type="ORF">D1825_13745</name>
</gene>
<dbReference type="Pfam" id="PF01258">
    <property type="entry name" value="zf-dskA_traR"/>
    <property type="match status" value="1"/>
</dbReference>
<keyword evidence="7" id="KW-1185">Reference proteome</keyword>
<dbReference type="OrthoDB" id="1121111at2"/>
<dbReference type="PANTHER" id="PTHR33823">
    <property type="entry name" value="RNA POLYMERASE-BINDING TRANSCRIPTION FACTOR DKSA-RELATED"/>
    <property type="match status" value="1"/>
</dbReference>
<evidence type="ECO:0000256" key="4">
    <source>
        <dbReference type="PROSITE-ProRule" id="PRU00510"/>
    </source>
</evidence>
<proteinExistence type="predicted"/>
<dbReference type="GO" id="GO:0008270">
    <property type="term" value="F:zinc ion binding"/>
    <property type="evidence" value="ECO:0007669"/>
    <property type="project" value="UniProtKB-KW"/>
</dbReference>
<keyword evidence="2" id="KW-0863">Zinc-finger</keyword>
<feature type="domain" description="Zinc finger DksA/TraR C4-type" evidence="5">
    <location>
        <begin position="81"/>
        <end position="108"/>
    </location>
</feature>
<evidence type="ECO:0000259" key="5">
    <source>
        <dbReference type="Pfam" id="PF01258"/>
    </source>
</evidence>
<reference evidence="6 7" key="1">
    <citation type="submission" date="2018-08" db="EMBL/GenBank/DDBJ databases">
        <title>Cellulomonas rhizosphaerae sp. nov., a novel actinomycete isolated from soil.</title>
        <authorList>
            <person name="Tian Y."/>
        </authorList>
    </citation>
    <scope>NUCLEOTIDE SEQUENCE [LARGE SCALE GENOMIC DNA]</scope>
    <source>
        <strain evidence="6 7">NEAU-TCZ24</strain>
    </source>
</reference>
<dbReference type="Gene3D" id="1.20.120.910">
    <property type="entry name" value="DksA, coiled-coil domain"/>
    <property type="match status" value="1"/>
</dbReference>
<keyword evidence="3" id="KW-0862">Zinc</keyword>
<evidence type="ECO:0000313" key="6">
    <source>
        <dbReference type="EMBL" id="RHA38627.1"/>
    </source>
</evidence>
<evidence type="ECO:0000256" key="3">
    <source>
        <dbReference type="ARBA" id="ARBA00022833"/>
    </source>
</evidence>
<evidence type="ECO:0000313" key="7">
    <source>
        <dbReference type="Proteomes" id="UP000283374"/>
    </source>
</evidence>
<evidence type="ECO:0000256" key="1">
    <source>
        <dbReference type="ARBA" id="ARBA00022723"/>
    </source>
</evidence>
<evidence type="ECO:0000256" key="2">
    <source>
        <dbReference type="ARBA" id="ARBA00022771"/>
    </source>
</evidence>
<dbReference type="InterPro" id="IPR000962">
    <property type="entry name" value="Znf_DskA_TraR"/>
</dbReference>
<dbReference type="Proteomes" id="UP000283374">
    <property type="component" value="Unassembled WGS sequence"/>
</dbReference>
<accession>A0A413RJC1</accession>
<dbReference type="PROSITE" id="PS51128">
    <property type="entry name" value="ZF_DKSA_2"/>
    <property type="match status" value="1"/>
</dbReference>
<organism evidence="6 7">
    <name type="scientific">Cellulomonas rhizosphaerae</name>
    <dbReference type="NCBI Taxonomy" id="2293719"/>
    <lineage>
        <taxon>Bacteria</taxon>
        <taxon>Bacillati</taxon>
        <taxon>Actinomycetota</taxon>
        <taxon>Actinomycetes</taxon>
        <taxon>Micrococcales</taxon>
        <taxon>Cellulomonadaceae</taxon>
        <taxon>Cellulomonas</taxon>
    </lineage>
</organism>
<comment type="caution">
    <text evidence="6">The sequence shown here is derived from an EMBL/GenBank/DDBJ whole genome shotgun (WGS) entry which is preliminary data.</text>
</comment>
<protein>
    <submittedName>
        <fullName evidence="6">Molecular chaperone DnaK</fullName>
    </submittedName>
</protein>
<keyword evidence="1" id="KW-0479">Metal-binding</keyword>
<dbReference type="EMBL" id="QWKP01000212">
    <property type="protein sequence ID" value="RHA38627.1"/>
    <property type="molecule type" value="Genomic_DNA"/>
</dbReference>
<name>A0A413RJC1_9CELL</name>
<dbReference type="SUPFAM" id="SSF57716">
    <property type="entry name" value="Glucocorticoid receptor-like (DNA-binding domain)"/>
    <property type="match status" value="1"/>
</dbReference>